<dbReference type="Gene3D" id="1.10.510.10">
    <property type="entry name" value="Transferase(Phosphotransferase) domain 1"/>
    <property type="match status" value="1"/>
</dbReference>
<gene>
    <name evidence="1" type="ORF">IAB59_05945</name>
</gene>
<name>A0A9D1GBE0_9FIRM</name>
<dbReference type="InterPro" id="IPR011009">
    <property type="entry name" value="Kinase-like_dom_sf"/>
</dbReference>
<evidence type="ECO:0000313" key="1">
    <source>
        <dbReference type="EMBL" id="HIT37997.1"/>
    </source>
</evidence>
<evidence type="ECO:0000313" key="2">
    <source>
        <dbReference type="Proteomes" id="UP000886833"/>
    </source>
</evidence>
<comment type="caution">
    <text evidence="1">The sequence shown here is derived from an EMBL/GenBank/DDBJ whole genome shotgun (WGS) entry which is preliminary data.</text>
</comment>
<dbReference type="SUPFAM" id="SSF56112">
    <property type="entry name" value="Protein kinase-like (PK-like)"/>
    <property type="match status" value="1"/>
</dbReference>
<dbReference type="Proteomes" id="UP000886833">
    <property type="component" value="Unassembled WGS sequence"/>
</dbReference>
<organism evidence="1 2">
    <name type="scientific">Candidatus Onthousia faecipullorum</name>
    <dbReference type="NCBI Taxonomy" id="2840887"/>
    <lineage>
        <taxon>Bacteria</taxon>
        <taxon>Bacillati</taxon>
        <taxon>Bacillota</taxon>
        <taxon>Bacilli</taxon>
        <taxon>Candidatus Onthousia</taxon>
    </lineage>
</organism>
<accession>A0A9D1GBE0</accession>
<evidence type="ECO:0008006" key="3">
    <source>
        <dbReference type="Google" id="ProtNLM"/>
    </source>
</evidence>
<proteinExistence type="predicted"/>
<dbReference type="AlphaFoldDB" id="A0A9D1GBE0"/>
<reference evidence="1" key="1">
    <citation type="submission" date="2020-10" db="EMBL/GenBank/DDBJ databases">
        <authorList>
            <person name="Gilroy R."/>
        </authorList>
    </citation>
    <scope>NUCLEOTIDE SEQUENCE</scope>
    <source>
        <strain evidence="1">CHK195-26880</strain>
    </source>
</reference>
<sequence>MEFYDVNNNRIIIPDNVFDKEISHGECGTVYRYDDKTCFKCYNRKVTNTEFFLSTKIYNDLKKIENPHLIYIKDILYKKENTNKYVVDGYLSSYYQEKYEDILEVSSDYLIYNIEEIIKLLNELSKYGIRVDDLKRNNLILTQNNIVLIDSDSWYYYKESKSTVKKLNINALASCFNEAVELSIQKNHSNLQQHNCFYTSYISNKLFPLTTNGNRTVKILSKRLNGYKRPIDYIYSDAKNKNLNV</sequence>
<dbReference type="EMBL" id="DVKQ01000075">
    <property type="protein sequence ID" value="HIT37997.1"/>
    <property type="molecule type" value="Genomic_DNA"/>
</dbReference>
<dbReference type="Gene3D" id="3.30.200.20">
    <property type="entry name" value="Phosphorylase Kinase, domain 1"/>
    <property type="match status" value="1"/>
</dbReference>
<protein>
    <recommendedName>
        <fullName evidence="3">Protein kinase domain-containing protein</fullName>
    </recommendedName>
</protein>
<reference evidence="1" key="2">
    <citation type="journal article" date="2021" name="PeerJ">
        <title>Extensive microbial diversity within the chicken gut microbiome revealed by metagenomics and culture.</title>
        <authorList>
            <person name="Gilroy R."/>
            <person name="Ravi A."/>
            <person name="Getino M."/>
            <person name="Pursley I."/>
            <person name="Horton D.L."/>
            <person name="Alikhan N.F."/>
            <person name="Baker D."/>
            <person name="Gharbi K."/>
            <person name="Hall N."/>
            <person name="Watson M."/>
            <person name="Adriaenssens E.M."/>
            <person name="Foster-Nyarko E."/>
            <person name="Jarju S."/>
            <person name="Secka A."/>
            <person name="Antonio M."/>
            <person name="Oren A."/>
            <person name="Chaudhuri R.R."/>
            <person name="La Ragione R."/>
            <person name="Hildebrand F."/>
            <person name="Pallen M.J."/>
        </authorList>
    </citation>
    <scope>NUCLEOTIDE SEQUENCE</scope>
    <source>
        <strain evidence="1">CHK195-26880</strain>
    </source>
</reference>